<dbReference type="InterPro" id="IPR007705">
    <property type="entry name" value="Vesicle_trsprt_v-SNARE_N"/>
</dbReference>
<keyword evidence="6" id="KW-0653">Protein transport</keyword>
<dbReference type="OrthoDB" id="9972728at2759"/>
<dbReference type="InterPro" id="IPR000727">
    <property type="entry name" value="T_SNARE_dom"/>
</dbReference>
<dbReference type="Pfam" id="PF00177">
    <property type="entry name" value="Ribosomal_S7"/>
    <property type="match status" value="1"/>
</dbReference>
<dbReference type="GO" id="GO:0005794">
    <property type="term" value="C:Golgi apparatus"/>
    <property type="evidence" value="ECO:0007669"/>
    <property type="project" value="TreeGrafter"/>
</dbReference>
<comment type="subunit">
    <text evidence="15">Component of the mitochondrial ribosome small subunit (28S) which comprises a 12S rRNA and about 30 distinct proteins.</text>
</comment>
<dbReference type="GO" id="GO:0006891">
    <property type="term" value="P:intra-Golgi vesicle-mediated transport"/>
    <property type="evidence" value="ECO:0007669"/>
    <property type="project" value="TreeGrafter"/>
</dbReference>
<comment type="similarity">
    <text evidence="3">Belongs to the universal ribosomal protein uS7 family.</text>
</comment>
<reference evidence="19 20" key="1">
    <citation type="submission" date="2015-12" db="EMBL/GenBank/DDBJ databases">
        <title>Draft genome of the nematode, Onchocerca flexuosa.</title>
        <authorList>
            <person name="Mitreva M."/>
        </authorList>
    </citation>
    <scope>NUCLEOTIDE SEQUENCE [LARGE SCALE GENOMIC DNA]</scope>
    <source>
        <strain evidence="19">Red Deer</strain>
    </source>
</reference>
<evidence type="ECO:0000256" key="11">
    <source>
        <dbReference type="ARBA" id="ARBA00023136"/>
    </source>
</evidence>
<dbReference type="GO" id="GO:0005840">
    <property type="term" value="C:ribosome"/>
    <property type="evidence" value="ECO:0007669"/>
    <property type="project" value="UniProtKB-KW"/>
</dbReference>
<evidence type="ECO:0000256" key="17">
    <source>
        <dbReference type="SAM" id="Phobius"/>
    </source>
</evidence>
<organism evidence="19 20">
    <name type="scientific">Onchocerca flexuosa</name>
    <dbReference type="NCBI Taxonomy" id="387005"/>
    <lineage>
        <taxon>Eukaryota</taxon>
        <taxon>Metazoa</taxon>
        <taxon>Ecdysozoa</taxon>
        <taxon>Nematoda</taxon>
        <taxon>Chromadorea</taxon>
        <taxon>Rhabditida</taxon>
        <taxon>Spirurina</taxon>
        <taxon>Spiruromorpha</taxon>
        <taxon>Filarioidea</taxon>
        <taxon>Onchocercidae</taxon>
        <taxon>Onchocerca</taxon>
    </lineage>
</organism>
<feature type="domain" description="T-SNARE coiled-coil homology" evidence="18">
    <location>
        <begin position="350"/>
        <end position="417"/>
    </location>
</feature>
<keyword evidence="11 17" id="KW-0472">Membrane</keyword>
<gene>
    <name evidence="19" type="ORF">X798_02530</name>
</gene>
<evidence type="ECO:0000256" key="2">
    <source>
        <dbReference type="ARBA" id="ARBA00006108"/>
    </source>
</evidence>
<dbReference type="GO" id="GO:0006886">
    <property type="term" value="P:intracellular protein transport"/>
    <property type="evidence" value="ECO:0007669"/>
    <property type="project" value="InterPro"/>
</dbReference>
<dbReference type="GO" id="GO:0031201">
    <property type="term" value="C:SNARE complex"/>
    <property type="evidence" value="ECO:0007669"/>
    <property type="project" value="TreeGrafter"/>
</dbReference>
<dbReference type="EMBL" id="KZ269986">
    <property type="protein sequence ID" value="OZC10486.1"/>
    <property type="molecule type" value="Genomic_DNA"/>
</dbReference>
<keyword evidence="5 17" id="KW-0812">Transmembrane</keyword>
<evidence type="ECO:0000313" key="20">
    <source>
        <dbReference type="Proteomes" id="UP000242913"/>
    </source>
</evidence>
<dbReference type="GO" id="GO:0012507">
    <property type="term" value="C:ER to Golgi transport vesicle membrane"/>
    <property type="evidence" value="ECO:0007669"/>
    <property type="project" value="TreeGrafter"/>
</dbReference>
<evidence type="ECO:0000256" key="4">
    <source>
        <dbReference type="ARBA" id="ARBA00022448"/>
    </source>
</evidence>
<dbReference type="InterPro" id="IPR038407">
    <property type="entry name" value="v-SNARE_N_sf"/>
</dbReference>
<proteinExistence type="inferred from homology"/>
<dbReference type="PANTHER" id="PTHR21230:SF26">
    <property type="entry name" value="VESICLE TRANSPORT THROUGH INTERACTION WITH T-SNARES HOMOLOG 1A"/>
    <property type="match status" value="1"/>
</dbReference>
<comment type="similarity">
    <text evidence="2">Belongs to the VTI1 family.</text>
</comment>
<evidence type="ECO:0000256" key="14">
    <source>
        <dbReference type="ARBA" id="ARBA00041309"/>
    </source>
</evidence>
<evidence type="ECO:0000259" key="18">
    <source>
        <dbReference type="SMART" id="SM00397"/>
    </source>
</evidence>
<dbReference type="InterPro" id="IPR010989">
    <property type="entry name" value="SNARE"/>
</dbReference>
<dbReference type="GO" id="GO:0005789">
    <property type="term" value="C:endoplasmic reticulum membrane"/>
    <property type="evidence" value="ECO:0007669"/>
    <property type="project" value="TreeGrafter"/>
</dbReference>
<keyword evidence="4" id="KW-0813">Transport</keyword>
<name>A0A238BZZ3_9BILA</name>
<evidence type="ECO:0000256" key="3">
    <source>
        <dbReference type="ARBA" id="ARBA00007151"/>
    </source>
</evidence>
<dbReference type="GO" id="GO:0031902">
    <property type="term" value="C:late endosome membrane"/>
    <property type="evidence" value="ECO:0007669"/>
    <property type="project" value="TreeGrafter"/>
</dbReference>
<dbReference type="Gene3D" id="1.10.455.10">
    <property type="entry name" value="Ribosomal protein S7 domain"/>
    <property type="match status" value="1"/>
</dbReference>
<dbReference type="FunFam" id="1.10.455.10:FF:000009">
    <property type="entry name" value="Ribosomal protein S7"/>
    <property type="match status" value="1"/>
</dbReference>
<feature type="coiled-coil region" evidence="16">
    <location>
        <begin position="268"/>
        <end position="406"/>
    </location>
</feature>
<dbReference type="Gene3D" id="1.20.5.110">
    <property type="match status" value="1"/>
</dbReference>
<protein>
    <recommendedName>
        <fullName evidence="13">Small ribosomal subunit protein uS7m</fullName>
    </recommendedName>
    <alternativeName>
        <fullName evidence="14">28S ribosomal protein S7, mitochondrial</fullName>
    </alternativeName>
</protein>
<keyword evidence="9 16" id="KW-0175">Coiled coil</keyword>
<dbReference type="SMART" id="SM00397">
    <property type="entry name" value="t_SNARE"/>
    <property type="match status" value="1"/>
</dbReference>
<keyword evidence="7 19" id="KW-0689">Ribosomal protein</keyword>
<evidence type="ECO:0000256" key="10">
    <source>
        <dbReference type="ARBA" id="ARBA00023128"/>
    </source>
</evidence>
<dbReference type="SUPFAM" id="SSF58038">
    <property type="entry name" value="SNARE fusion complex"/>
    <property type="match status" value="1"/>
</dbReference>
<dbReference type="GO" id="GO:0048280">
    <property type="term" value="P:vesicle fusion with Golgi apparatus"/>
    <property type="evidence" value="ECO:0007669"/>
    <property type="project" value="TreeGrafter"/>
</dbReference>
<dbReference type="GO" id="GO:0000149">
    <property type="term" value="F:SNARE binding"/>
    <property type="evidence" value="ECO:0007669"/>
    <property type="project" value="TreeGrafter"/>
</dbReference>
<evidence type="ECO:0000256" key="13">
    <source>
        <dbReference type="ARBA" id="ARBA00039306"/>
    </source>
</evidence>
<dbReference type="Gene3D" id="1.20.58.400">
    <property type="entry name" value="t-snare proteins"/>
    <property type="match status" value="1"/>
</dbReference>
<evidence type="ECO:0000256" key="9">
    <source>
        <dbReference type="ARBA" id="ARBA00023054"/>
    </source>
</evidence>
<keyword evidence="12" id="KW-0687">Ribonucleoprotein</keyword>
<dbReference type="GO" id="GO:0005484">
    <property type="term" value="F:SNAP receptor activity"/>
    <property type="evidence" value="ECO:0007669"/>
    <property type="project" value="TreeGrafter"/>
</dbReference>
<accession>A0A238BZZ3</accession>
<feature type="transmembrane region" description="Helical" evidence="17">
    <location>
        <begin position="426"/>
        <end position="444"/>
    </location>
</feature>
<dbReference type="CDD" id="cd15891">
    <property type="entry name" value="SNARE_Vti1a"/>
    <property type="match status" value="1"/>
</dbReference>
<dbReference type="InterPro" id="IPR036823">
    <property type="entry name" value="Ribosomal_uS7_dom_sf"/>
</dbReference>
<dbReference type="GO" id="GO:0042147">
    <property type="term" value="P:retrograde transport, endosome to Golgi"/>
    <property type="evidence" value="ECO:0007669"/>
    <property type="project" value="TreeGrafter"/>
</dbReference>
<evidence type="ECO:0000256" key="16">
    <source>
        <dbReference type="SAM" id="Coils"/>
    </source>
</evidence>
<evidence type="ECO:0000256" key="15">
    <source>
        <dbReference type="ARBA" id="ARBA00062683"/>
    </source>
</evidence>
<dbReference type="SUPFAM" id="SSF47973">
    <property type="entry name" value="Ribosomal protein S7"/>
    <property type="match status" value="1"/>
</dbReference>
<evidence type="ECO:0000256" key="7">
    <source>
        <dbReference type="ARBA" id="ARBA00022980"/>
    </source>
</evidence>
<dbReference type="Proteomes" id="UP000242913">
    <property type="component" value="Unassembled WGS sequence"/>
</dbReference>
<dbReference type="FunFam" id="1.20.5.110:FF:000078">
    <property type="entry name" value="Vesicle transport through interaction with t-SNAREs 1A"/>
    <property type="match status" value="1"/>
</dbReference>
<evidence type="ECO:0000256" key="6">
    <source>
        <dbReference type="ARBA" id="ARBA00022927"/>
    </source>
</evidence>
<keyword evidence="10" id="KW-0496">Mitochondrion</keyword>
<dbReference type="SUPFAM" id="SSF47661">
    <property type="entry name" value="t-snare proteins"/>
    <property type="match status" value="1"/>
</dbReference>
<evidence type="ECO:0000256" key="5">
    <source>
        <dbReference type="ARBA" id="ARBA00022692"/>
    </source>
</evidence>
<evidence type="ECO:0000256" key="12">
    <source>
        <dbReference type="ARBA" id="ARBA00023274"/>
    </source>
</evidence>
<keyword evidence="8 17" id="KW-1133">Transmembrane helix</keyword>
<comment type="subcellular location">
    <subcellularLocation>
        <location evidence="1">Membrane</location>
        <topology evidence="1">Single-pass type IV membrane protein</topology>
    </subcellularLocation>
</comment>
<dbReference type="AlphaFoldDB" id="A0A238BZZ3"/>
<dbReference type="Pfam" id="PF05008">
    <property type="entry name" value="V-SNARE"/>
    <property type="match status" value="1"/>
</dbReference>
<dbReference type="InterPro" id="IPR023798">
    <property type="entry name" value="Ribosomal_uS7_dom"/>
</dbReference>
<dbReference type="GO" id="GO:1990904">
    <property type="term" value="C:ribonucleoprotein complex"/>
    <property type="evidence" value="ECO:0007669"/>
    <property type="project" value="UniProtKB-KW"/>
</dbReference>
<evidence type="ECO:0000256" key="1">
    <source>
        <dbReference type="ARBA" id="ARBA00004211"/>
    </source>
</evidence>
<evidence type="ECO:0000256" key="8">
    <source>
        <dbReference type="ARBA" id="ARBA00022989"/>
    </source>
</evidence>
<evidence type="ECO:0000313" key="19">
    <source>
        <dbReference type="EMBL" id="OZC10486.1"/>
    </source>
</evidence>
<dbReference type="Pfam" id="PF12352">
    <property type="entry name" value="V-SNARE_C"/>
    <property type="match status" value="1"/>
</dbReference>
<keyword evidence="20" id="KW-1185">Reference proteome</keyword>
<sequence>MKLLVKLLKNGSYLHSITSRRMLSGSAAICSRYDPKVFREPIVDLEQLNLPLNVDDDRRYYYMKAMTSDQTPVFYRNSIIDRLINVCMLRGMKEKMRKIVLEALEIIKRRQYNLWRNASDEEKGKIELDPVVIAEKAIKNCCPIMILRPFIRGGQTYMVPCPISEHHAEFRAMKTMRDICRQKTFHGATHFEYILADELLAAYKNEGLTVQAKQELHKQCEANRAYMMAANTLLLSDFEHQYSVQTAEITARIGRLRDLNKNERVEGIHQIQRLLVDVENLLEQMELTVRELKPSSAERSKYELRVRSYRNDKKQLDAELDKAIQRLKDNADRDELMTFDNQISINQQDQLIENTERLERTSRRLQDTYRMVIETDQIGTEVLNDLSSQRETIMRARERMRQADRDLNRSHKMLSLMIRRLIQNRLLLLIIAVLLLFSLLFIIYKSL</sequence>
<dbReference type="GO" id="GO:0006896">
    <property type="term" value="P:Golgi to vacuole transport"/>
    <property type="evidence" value="ECO:0007669"/>
    <property type="project" value="TreeGrafter"/>
</dbReference>
<dbReference type="GO" id="GO:0016236">
    <property type="term" value="P:macroautophagy"/>
    <property type="evidence" value="ECO:0007669"/>
    <property type="project" value="TreeGrafter"/>
</dbReference>
<dbReference type="GO" id="GO:0005829">
    <property type="term" value="C:cytosol"/>
    <property type="evidence" value="ECO:0007669"/>
    <property type="project" value="GOC"/>
</dbReference>
<dbReference type="PANTHER" id="PTHR21230">
    <property type="entry name" value="VESICLE TRANSPORT V-SNARE PROTEIN VTI1-RELATED"/>
    <property type="match status" value="1"/>
</dbReference>